<gene>
    <name evidence="10" type="ORF">M409DRAFT_21763</name>
</gene>
<keyword evidence="8" id="KW-0732">Signal</keyword>
<evidence type="ECO:0000256" key="4">
    <source>
        <dbReference type="ARBA" id="ARBA00022630"/>
    </source>
</evidence>
<dbReference type="Pfam" id="PF01494">
    <property type="entry name" value="FAD_binding_3"/>
    <property type="match status" value="1"/>
</dbReference>
<evidence type="ECO:0000256" key="7">
    <source>
        <dbReference type="ARBA" id="ARBA00023033"/>
    </source>
</evidence>
<dbReference type="SUPFAM" id="SSF51905">
    <property type="entry name" value="FAD/NAD(P)-binding domain"/>
    <property type="match status" value="1"/>
</dbReference>
<comment type="pathway">
    <text evidence="2">Secondary metabolite biosynthesis.</text>
</comment>
<dbReference type="PANTHER" id="PTHR47178:SF4">
    <property type="entry name" value="FAD-DEPENDENT MONOOXYGENASE APTC"/>
    <property type="match status" value="1"/>
</dbReference>
<evidence type="ECO:0000313" key="11">
    <source>
        <dbReference type="Proteomes" id="UP000799537"/>
    </source>
</evidence>
<evidence type="ECO:0000256" key="2">
    <source>
        <dbReference type="ARBA" id="ARBA00005179"/>
    </source>
</evidence>
<feature type="signal peptide" evidence="8">
    <location>
        <begin position="1"/>
        <end position="25"/>
    </location>
</feature>
<evidence type="ECO:0000256" key="3">
    <source>
        <dbReference type="ARBA" id="ARBA00007992"/>
    </source>
</evidence>
<dbReference type="GO" id="GO:0004497">
    <property type="term" value="F:monooxygenase activity"/>
    <property type="evidence" value="ECO:0007669"/>
    <property type="project" value="UniProtKB-KW"/>
</dbReference>
<dbReference type="PANTHER" id="PTHR47178">
    <property type="entry name" value="MONOOXYGENASE, FAD-BINDING"/>
    <property type="match status" value="1"/>
</dbReference>
<protein>
    <recommendedName>
        <fullName evidence="9">FAD-binding domain-containing protein</fullName>
    </recommendedName>
</protein>
<dbReference type="AlphaFoldDB" id="A0A6A6CS72"/>
<keyword evidence="4" id="KW-0285">Flavoprotein</keyword>
<dbReference type="PRINTS" id="PR00420">
    <property type="entry name" value="RNGMNOXGNASE"/>
</dbReference>
<feature type="chain" id="PRO_5025564389" description="FAD-binding domain-containing protein" evidence="8">
    <location>
        <begin position="26"/>
        <end position="386"/>
    </location>
</feature>
<dbReference type="GO" id="GO:0071949">
    <property type="term" value="F:FAD binding"/>
    <property type="evidence" value="ECO:0007669"/>
    <property type="project" value="InterPro"/>
</dbReference>
<evidence type="ECO:0000256" key="5">
    <source>
        <dbReference type="ARBA" id="ARBA00022827"/>
    </source>
</evidence>
<reference evidence="10" key="1">
    <citation type="journal article" date="2020" name="Stud. Mycol.">
        <title>101 Dothideomycetes genomes: a test case for predicting lifestyles and emergence of pathogens.</title>
        <authorList>
            <person name="Haridas S."/>
            <person name="Albert R."/>
            <person name="Binder M."/>
            <person name="Bloem J."/>
            <person name="Labutti K."/>
            <person name="Salamov A."/>
            <person name="Andreopoulos B."/>
            <person name="Baker S."/>
            <person name="Barry K."/>
            <person name="Bills G."/>
            <person name="Bluhm B."/>
            <person name="Cannon C."/>
            <person name="Castanera R."/>
            <person name="Culley D."/>
            <person name="Daum C."/>
            <person name="Ezra D."/>
            <person name="Gonzalez J."/>
            <person name="Henrissat B."/>
            <person name="Kuo A."/>
            <person name="Liang C."/>
            <person name="Lipzen A."/>
            <person name="Lutzoni F."/>
            <person name="Magnuson J."/>
            <person name="Mondo S."/>
            <person name="Nolan M."/>
            <person name="Ohm R."/>
            <person name="Pangilinan J."/>
            <person name="Park H.-J."/>
            <person name="Ramirez L."/>
            <person name="Alfaro M."/>
            <person name="Sun H."/>
            <person name="Tritt A."/>
            <person name="Yoshinaga Y."/>
            <person name="Zwiers L.-H."/>
            <person name="Turgeon B."/>
            <person name="Goodwin S."/>
            <person name="Spatafora J."/>
            <person name="Crous P."/>
            <person name="Grigoriev I."/>
        </authorList>
    </citation>
    <scope>NUCLEOTIDE SEQUENCE</scope>
    <source>
        <strain evidence="10">ATCC 36951</strain>
    </source>
</reference>
<keyword evidence="5" id="KW-0274">FAD</keyword>
<keyword evidence="6" id="KW-0560">Oxidoreductase</keyword>
<keyword evidence="11" id="KW-1185">Reference proteome</keyword>
<evidence type="ECO:0000256" key="8">
    <source>
        <dbReference type="SAM" id="SignalP"/>
    </source>
</evidence>
<comment type="similarity">
    <text evidence="3">Belongs to the paxM FAD-dependent monooxygenase family.</text>
</comment>
<feature type="domain" description="FAD-binding" evidence="9">
    <location>
        <begin position="309"/>
        <end position="347"/>
    </location>
</feature>
<evidence type="ECO:0000259" key="9">
    <source>
        <dbReference type="Pfam" id="PF01494"/>
    </source>
</evidence>
<dbReference type="Proteomes" id="UP000799537">
    <property type="component" value="Unassembled WGS sequence"/>
</dbReference>
<dbReference type="GeneID" id="54559284"/>
<evidence type="ECO:0000256" key="6">
    <source>
        <dbReference type="ARBA" id="ARBA00023002"/>
    </source>
</evidence>
<dbReference type="RefSeq" id="XP_033669215.1">
    <property type="nucleotide sequence ID" value="XM_033806012.1"/>
</dbReference>
<dbReference type="OrthoDB" id="47494at2759"/>
<sequence>MSITIIGAGISSLILSRCLLARSAATSNSLPPLLLLEKSTQAAFRKRNNYAITLHRKTYRPLLEILGVEEEGFVGRVGVFGDGEGDGGRGDGEDGELRVNRRLFENFLLEGVDVQFEREVVDISTSTSKDDDAKEGANGVVVKLSTGEEIKSQVVVGGDGVHSIVRKTYVSPETEFVILPFVVLNGKRRLSLKEFEEMGFDSWGVVEQRVGDALFTVSVIERREEDFGVNYTYSRAVRGEGDEGFRPGREVAAAGEIPEQVFGEVDSLRGGLEGGLRGVFETGRMKGDRLLSWLMRVVEVEEGRLVEAAEKGVVLMGDAVHAEPIVGGEGANVAIEDGMKLAELLADGGTAQLSRFYKDRQDGWARSVKESKARISAMHGVTKPSL</sequence>
<accession>A0A6A6CS72</accession>
<keyword evidence="7" id="KW-0503">Monooxygenase</keyword>
<evidence type="ECO:0000256" key="1">
    <source>
        <dbReference type="ARBA" id="ARBA00001974"/>
    </source>
</evidence>
<dbReference type="InterPro" id="IPR036188">
    <property type="entry name" value="FAD/NAD-bd_sf"/>
</dbReference>
<dbReference type="EMBL" id="ML993591">
    <property type="protein sequence ID" value="KAF2168326.1"/>
    <property type="molecule type" value="Genomic_DNA"/>
</dbReference>
<proteinExistence type="inferred from homology"/>
<name>A0A6A6CS72_ZASCE</name>
<evidence type="ECO:0000313" key="10">
    <source>
        <dbReference type="EMBL" id="KAF2168326.1"/>
    </source>
</evidence>
<comment type="cofactor">
    <cofactor evidence="1">
        <name>FAD</name>
        <dbReference type="ChEBI" id="CHEBI:57692"/>
    </cofactor>
</comment>
<dbReference type="InterPro" id="IPR002938">
    <property type="entry name" value="FAD-bd"/>
</dbReference>
<organism evidence="10 11">
    <name type="scientific">Zasmidium cellare ATCC 36951</name>
    <dbReference type="NCBI Taxonomy" id="1080233"/>
    <lineage>
        <taxon>Eukaryota</taxon>
        <taxon>Fungi</taxon>
        <taxon>Dikarya</taxon>
        <taxon>Ascomycota</taxon>
        <taxon>Pezizomycotina</taxon>
        <taxon>Dothideomycetes</taxon>
        <taxon>Dothideomycetidae</taxon>
        <taxon>Mycosphaerellales</taxon>
        <taxon>Mycosphaerellaceae</taxon>
        <taxon>Zasmidium</taxon>
    </lineage>
</organism>
<dbReference type="Gene3D" id="3.50.50.60">
    <property type="entry name" value="FAD/NAD(P)-binding domain"/>
    <property type="match status" value="1"/>
</dbReference>